<dbReference type="NCBIfam" id="NF033530">
    <property type="entry name" value="lasso_PqqD_Strm"/>
    <property type="match status" value="1"/>
</dbReference>
<gene>
    <name evidence="1" type="ORF">JS521_13845</name>
</gene>
<organism evidence="1 2">
    <name type="scientific">Streptomyces durocortorensis</name>
    <dbReference type="NCBI Taxonomy" id="2811104"/>
    <lineage>
        <taxon>Bacteria</taxon>
        <taxon>Bacillati</taxon>
        <taxon>Actinomycetota</taxon>
        <taxon>Actinomycetes</taxon>
        <taxon>Kitasatosporales</taxon>
        <taxon>Streptomycetaceae</taxon>
        <taxon>Streptomyces</taxon>
    </lineage>
</organism>
<evidence type="ECO:0000313" key="2">
    <source>
        <dbReference type="Proteomes" id="UP000712045"/>
    </source>
</evidence>
<dbReference type="Pfam" id="PF05402">
    <property type="entry name" value="PqqD"/>
    <property type="match status" value="1"/>
</dbReference>
<sequence length="85" mass="9236">MKLRNRTYLTVTRTEYGAVLLDTKTGQYWQMNPSAATAAQALLDGGDAADAVRSVTEQFDVDEARAADDVRALIEAMRSAGVVQE</sequence>
<dbReference type="EMBL" id="JAFEUF010000056">
    <property type="protein sequence ID" value="MBM7054923.1"/>
    <property type="molecule type" value="Genomic_DNA"/>
</dbReference>
<dbReference type="Proteomes" id="UP000712045">
    <property type="component" value="Unassembled WGS sequence"/>
</dbReference>
<name>A0ABS2HYR4_9ACTN</name>
<keyword evidence="2" id="KW-1185">Reference proteome</keyword>
<protein>
    <submittedName>
        <fullName evidence="1">Lasso peptide biosynthesis PqqD family chaperone</fullName>
    </submittedName>
</protein>
<proteinExistence type="predicted"/>
<dbReference type="Gene3D" id="1.10.10.1150">
    <property type="entry name" value="Coenzyme PQQ synthesis protein D (PqqD)"/>
    <property type="match status" value="1"/>
</dbReference>
<evidence type="ECO:0000313" key="1">
    <source>
        <dbReference type="EMBL" id="MBM7054923.1"/>
    </source>
</evidence>
<comment type="caution">
    <text evidence="1">The sequence shown here is derived from an EMBL/GenBank/DDBJ whole genome shotgun (WGS) entry which is preliminary data.</text>
</comment>
<accession>A0ABS2HYR4</accession>
<dbReference type="InterPro" id="IPR008792">
    <property type="entry name" value="PQQD"/>
</dbReference>
<dbReference type="InterPro" id="IPR041881">
    <property type="entry name" value="PqqD_sf"/>
</dbReference>
<dbReference type="RefSeq" id="WP_205083228.1">
    <property type="nucleotide sequence ID" value="NZ_JAFEUF010000056.1"/>
</dbReference>
<reference evidence="1 2" key="1">
    <citation type="submission" date="2021-02" db="EMBL/GenBank/DDBJ databases">
        <title>Genome Streptomyces sp. RHZ10.</title>
        <authorList>
            <person name="Besaury L."/>
        </authorList>
    </citation>
    <scope>NUCLEOTIDE SEQUENCE [LARGE SCALE GENOMIC DNA]</scope>
    <source>
        <strain evidence="1 2">RHZ10</strain>
    </source>
</reference>